<reference evidence="8" key="1">
    <citation type="journal article" date="2019" name="Sci. Rep.">
        <title>Draft genome of Tanacetum cinerariifolium, the natural source of mosquito coil.</title>
        <authorList>
            <person name="Yamashiro T."/>
            <person name="Shiraishi A."/>
            <person name="Satake H."/>
            <person name="Nakayama K."/>
        </authorList>
    </citation>
    <scope>NUCLEOTIDE SEQUENCE</scope>
</reference>
<dbReference type="PANTHER" id="PTHR37984:SF5">
    <property type="entry name" value="PROTEIN NYNRIN-LIKE"/>
    <property type="match status" value="1"/>
</dbReference>
<dbReference type="SUPFAM" id="SSF53098">
    <property type="entry name" value="Ribonuclease H-like"/>
    <property type="match status" value="1"/>
</dbReference>
<proteinExistence type="predicted"/>
<dbReference type="InterPro" id="IPR005162">
    <property type="entry name" value="Retrotrans_gag_dom"/>
</dbReference>
<name>A0A6L2J8N6_TANCI</name>
<dbReference type="PROSITE" id="PS50994">
    <property type="entry name" value="INTEGRASE"/>
    <property type="match status" value="1"/>
</dbReference>
<evidence type="ECO:0000256" key="3">
    <source>
        <dbReference type="ARBA" id="ARBA00022722"/>
    </source>
</evidence>
<dbReference type="GO" id="GO:0003676">
    <property type="term" value="F:nucleic acid binding"/>
    <property type="evidence" value="ECO:0007669"/>
    <property type="project" value="InterPro"/>
</dbReference>
<evidence type="ECO:0000256" key="5">
    <source>
        <dbReference type="ARBA" id="ARBA00022801"/>
    </source>
</evidence>
<dbReference type="GO" id="GO:0004519">
    <property type="term" value="F:endonuclease activity"/>
    <property type="evidence" value="ECO:0007669"/>
    <property type="project" value="UniProtKB-KW"/>
</dbReference>
<evidence type="ECO:0000313" key="8">
    <source>
        <dbReference type="EMBL" id="GEU33040.1"/>
    </source>
</evidence>
<dbReference type="InterPro" id="IPR036397">
    <property type="entry name" value="RNaseH_sf"/>
</dbReference>
<keyword evidence="1" id="KW-0808">Transferase</keyword>
<dbReference type="Pfam" id="PF03732">
    <property type="entry name" value="Retrotrans_gag"/>
    <property type="match status" value="1"/>
</dbReference>
<dbReference type="SUPFAM" id="SSF56672">
    <property type="entry name" value="DNA/RNA polymerases"/>
    <property type="match status" value="1"/>
</dbReference>
<dbReference type="InterPro" id="IPR050951">
    <property type="entry name" value="Retrovirus_Pol_polyprotein"/>
</dbReference>
<keyword evidence="2" id="KW-0548">Nucleotidyltransferase</keyword>
<keyword evidence="6 8" id="KW-0695">RNA-directed DNA polymerase</keyword>
<evidence type="ECO:0000256" key="6">
    <source>
        <dbReference type="ARBA" id="ARBA00022918"/>
    </source>
</evidence>
<accession>A0A6L2J8N6</accession>
<dbReference type="InterPro" id="IPR043502">
    <property type="entry name" value="DNA/RNA_pol_sf"/>
</dbReference>
<evidence type="ECO:0000256" key="1">
    <source>
        <dbReference type="ARBA" id="ARBA00022679"/>
    </source>
</evidence>
<evidence type="ECO:0000256" key="2">
    <source>
        <dbReference type="ARBA" id="ARBA00022695"/>
    </source>
</evidence>
<dbReference type="GO" id="GO:0015074">
    <property type="term" value="P:DNA integration"/>
    <property type="evidence" value="ECO:0007669"/>
    <property type="project" value="InterPro"/>
</dbReference>
<dbReference type="GO" id="GO:0016787">
    <property type="term" value="F:hydrolase activity"/>
    <property type="evidence" value="ECO:0007669"/>
    <property type="project" value="UniProtKB-KW"/>
</dbReference>
<evidence type="ECO:0000256" key="4">
    <source>
        <dbReference type="ARBA" id="ARBA00022759"/>
    </source>
</evidence>
<dbReference type="Gene3D" id="3.30.420.10">
    <property type="entry name" value="Ribonuclease H-like superfamily/Ribonuclease H"/>
    <property type="match status" value="1"/>
</dbReference>
<keyword evidence="4" id="KW-0255">Endonuclease</keyword>
<dbReference type="InterPro" id="IPR001584">
    <property type="entry name" value="Integrase_cat-core"/>
</dbReference>
<dbReference type="InterPro" id="IPR012337">
    <property type="entry name" value="RNaseH-like_sf"/>
</dbReference>
<keyword evidence="3" id="KW-0540">Nuclease</keyword>
<keyword evidence="5" id="KW-0378">Hydrolase</keyword>
<dbReference type="AlphaFoldDB" id="A0A6L2J8N6"/>
<dbReference type="Pfam" id="PF17917">
    <property type="entry name" value="RT_RNaseH"/>
    <property type="match status" value="1"/>
</dbReference>
<comment type="caution">
    <text evidence="8">The sequence shown here is derived from an EMBL/GenBank/DDBJ whole genome shotgun (WGS) entry which is preliminary data.</text>
</comment>
<gene>
    <name evidence="8" type="ORF">Tci_005018</name>
</gene>
<dbReference type="GO" id="GO:0003964">
    <property type="term" value="F:RNA-directed DNA polymerase activity"/>
    <property type="evidence" value="ECO:0007669"/>
    <property type="project" value="UniProtKB-KW"/>
</dbReference>
<dbReference type="EMBL" id="BKCJ010000421">
    <property type="protein sequence ID" value="GEU33040.1"/>
    <property type="molecule type" value="Genomic_DNA"/>
</dbReference>
<dbReference type="InterPro" id="IPR041373">
    <property type="entry name" value="RT_RNaseH"/>
</dbReference>
<sequence>MSTMAENVIAVGSENRPPMLERSQYDSWQSRIRLYIREKEHGLATTPATIRERTLDDLTPEEKTHEYTQSYADNVARGNATGPGVILNTGNATANQSKEARVTLDKEQLAFLIDTRERVDSGLYVQALTTIAIFQTDDLDAFDSYCDEAPTSSAVFMVNLYAYDPYVLSEPIFFDDLNIEITSDNNIISYDQYMKENKVNLFKVLLLLNNKKVKLFKDLCGDDLGLKGSDNGSFGRLKVVVFGLSTKHREERGDRSHADPTILNDFEMAAEGNGDPPVPDLQTVEELCQPSLNEFLPISWSLGDNANKYLDKFLHVTQSIKLNEVTDDALRLYLFPHSLTHDATAWFDRLPRNSINTFEQMAKMFLGKYFPPFMVTKLRNEITNFRQRGTFMKRRPEECYDLIENMFAHHNDWDTLDQWSELSSSITSSSDTKIAALKAKKMGEINKNLMRVLQANHQVKAVTPSCETCGGPHSYTDCPATIGQTQNVYDAGAYQGIPTNLKDTVPPTNIGSTKDVQPPVVQTEKLMPNSEPVVAPIIEPVVAPTGRALIDVFEGKLTLRIGKEAITFNLGQKVLGFSDVIASDNPTTYYDPIVSTSSPNLTLFGDSDFLLKEVDAFLALEDDPNSPKVDQSYYDPEGDILLLEAFLNDDPSLPPPNQGNYLPQVELKDLPPHLEYAFLEGDNKLPVIIAKDLSDEEKTSLITVLKSHKRAIAWKLSDIKGINSEFCTHKILMEDDFEPSIQQQRRVNPKIHDVIKKEVLKLLPAGLIYLISDSPWVSPIHCVPKKGGFNVVENEENELIPTRLVTRWREKSHFMVKEGIVLDHKISRNRIEVDKAKVYVIAKLPHPTTVKGVVMGQRQEKHFRPIHYASKTMTKAESNYTTTKKEMLAVVYAFDKFWSYLIMNKSIMYTDHSALKYLFAKKDSKARLLQNVVPTKEQVLQRCKALLLGQPLFDQNLYGSSHPKIWNPRAIISDHGTHFCNKQLAKVMLKYGVTHHLATPYHPQTSGQVEVSNRGLKRILERTVGENRASWSDKLDDALWAFRIAYKTPIRCTPYKLVYKKARHLPIELEHKAYWALKHANFNLQTAGDHRKRNHDFKIKDHVFNVGDRVLLFNSRLKIFLGKLKTRWSGPLIITHVFPYGTVELSQTDWLNFKVNGHRLKHYFGEDIPKMVVLDLQTFSKD</sequence>
<organism evidence="8">
    <name type="scientific">Tanacetum cinerariifolium</name>
    <name type="common">Dalmatian daisy</name>
    <name type="synonym">Chrysanthemum cinerariifolium</name>
    <dbReference type="NCBI Taxonomy" id="118510"/>
    <lineage>
        <taxon>Eukaryota</taxon>
        <taxon>Viridiplantae</taxon>
        <taxon>Streptophyta</taxon>
        <taxon>Embryophyta</taxon>
        <taxon>Tracheophyta</taxon>
        <taxon>Spermatophyta</taxon>
        <taxon>Magnoliopsida</taxon>
        <taxon>eudicotyledons</taxon>
        <taxon>Gunneridae</taxon>
        <taxon>Pentapetalae</taxon>
        <taxon>asterids</taxon>
        <taxon>campanulids</taxon>
        <taxon>Asterales</taxon>
        <taxon>Asteraceae</taxon>
        <taxon>Asteroideae</taxon>
        <taxon>Anthemideae</taxon>
        <taxon>Anthemidinae</taxon>
        <taxon>Tanacetum</taxon>
    </lineage>
</organism>
<feature type="domain" description="Integrase catalytic" evidence="7">
    <location>
        <begin position="888"/>
        <end position="1074"/>
    </location>
</feature>
<evidence type="ECO:0000259" key="7">
    <source>
        <dbReference type="PROSITE" id="PS50994"/>
    </source>
</evidence>
<protein>
    <submittedName>
        <fullName evidence="8">Reverse transcriptase domain-containing protein</fullName>
    </submittedName>
</protein>
<dbReference type="PANTHER" id="PTHR37984">
    <property type="entry name" value="PROTEIN CBG26694"/>
    <property type="match status" value="1"/>
</dbReference>
<dbReference type="Gene3D" id="3.10.10.10">
    <property type="entry name" value="HIV Type 1 Reverse Transcriptase, subunit A, domain 1"/>
    <property type="match status" value="1"/>
</dbReference>